<sequence length="277" mass="30702">MLFLPKQKYVISRHTLAFSVHNNDYQGTYQLIRSRSVPNKPTCARTCLQTTQSQGRRLPLMYASGAQDEQEIKEAQDGALIQNSQHASSLQDDDLKVALPLPTNYLQKKLPISEVKALRTRSNTLAKEGAIQRIICGQNGITQSFLNACADMLGKHEFLRVKLGEGAGLERREAAQKLERYLDALSVHEVGFTITLYRQPGLPRPSNCPSYSESQAAASANMLPSTATHDRDEHLVDAEKKKNVPRQRTSHRSAERVAASKATAKIQPKGPSEITVL</sequence>
<dbReference type="AlphaFoldDB" id="A0A250XKM8"/>
<name>A0A250XKM8_9CHLO</name>
<gene>
    <name evidence="5" type="ORF">CEUSTIGMA_g10785.t1</name>
</gene>
<proteinExistence type="predicted"/>
<protein>
    <recommendedName>
        <fullName evidence="4">CRM domain-containing protein</fullName>
    </recommendedName>
</protein>
<evidence type="ECO:0000313" key="5">
    <source>
        <dbReference type="EMBL" id="GAX83360.1"/>
    </source>
</evidence>
<feature type="region of interest" description="Disordered" evidence="3">
    <location>
        <begin position="230"/>
        <end position="277"/>
    </location>
</feature>
<dbReference type="EMBL" id="BEGY01000097">
    <property type="protein sequence ID" value="GAX83360.1"/>
    <property type="molecule type" value="Genomic_DNA"/>
</dbReference>
<dbReference type="SMART" id="SM01103">
    <property type="entry name" value="CRS1_YhbY"/>
    <property type="match status" value="1"/>
</dbReference>
<evidence type="ECO:0000313" key="6">
    <source>
        <dbReference type="Proteomes" id="UP000232323"/>
    </source>
</evidence>
<evidence type="ECO:0000256" key="2">
    <source>
        <dbReference type="PROSITE-ProRule" id="PRU00626"/>
    </source>
</evidence>
<evidence type="ECO:0000256" key="1">
    <source>
        <dbReference type="ARBA" id="ARBA00022884"/>
    </source>
</evidence>
<dbReference type="Gene3D" id="3.30.110.60">
    <property type="entry name" value="YhbY-like"/>
    <property type="match status" value="1"/>
</dbReference>
<evidence type="ECO:0000259" key="4">
    <source>
        <dbReference type="PROSITE" id="PS51295"/>
    </source>
</evidence>
<keyword evidence="6" id="KW-1185">Reference proteome</keyword>
<dbReference type="Pfam" id="PF01985">
    <property type="entry name" value="CRS1_YhbY"/>
    <property type="match status" value="1"/>
</dbReference>
<feature type="domain" description="CRM" evidence="4">
    <location>
        <begin position="108"/>
        <end position="209"/>
    </location>
</feature>
<accession>A0A250XKM8</accession>
<feature type="compositionally biased region" description="Basic and acidic residues" evidence="3">
    <location>
        <begin position="230"/>
        <end position="242"/>
    </location>
</feature>
<dbReference type="InterPro" id="IPR035920">
    <property type="entry name" value="YhbY-like_sf"/>
</dbReference>
<dbReference type="Proteomes" id="UP000232323">
    <property type="component" value="Unassembled WGS sequence"/>
</dbReference>
<dbReference type="GO" id="GO:0003723">
    <property type="term" value="F:RNA binding"/>
    <property type="evidence" value="ECO:0007669"/>
    <property type="project" value="UniProtKB-UniRule"/>
</dbReference>
<reference evidence="5 6" key="1">
    <citation type="submission" date="2017-08" db="EMBL/GenBank/DDBJ databases">
        <title>Acidophilic green algal genome provides insights into adaptation to an acidic environment.</title>
        <authorList>
            <person name="Hirooka S."/>
            <person name="Hirose Y."/>
            <person name="Kanesaki Y."/>
            <person name="Higuchi S."/>
            <person name="Fujiwara T."/>
            <person name="Onuma R."/>
            <person name="Era A."/>
            <person name="Ohbayashi R."/>
            <person name="Uzuka A."/>
            <person name="Nozaki H."/>
            <person name="Yoshikawa H."/>
            <person name="Miyagishima S.Y."/>
        </authorList>
    </citation>
    <scope>NUCLEOTIDE SEQUENCE [LARGE SCALE GENOMIC DNA]</scope>
    <source>
        <strain evidence="5 6">NIES-2499</strain>
    </source>
</reference>
<keyword evidence="1 2" id="KW-0694">RNA-binding</keyword>
<dbReference type="InterPro" id="IPR001890">
    <property type="entry name" value="RNA-binding_CRM"/>
</dbReference>
<dbReference type="OrthoDB" id="539692at2759"/>
<evidence type="ECO:0000256" key="3">
    <source>
        <dbReference type="SAM" id="MobiDB-lite"/>
    </source>
</evidence>
<organism evidence="5 6">
    <name type="scientific">Chlamydomonas eustigma</name>
    <dbReference type="NCBI Taxonomy" id="1157962"/>
    <lineage>
        <taxon>Eukaryota</taxon>
        <taxon>Viridiplantae</taxon>
        <taxon>Chlorophyta</taxon>
        <taxon>core chlorophytes</taxon>
        <taxon>Chlorophyceae</taxon>
        <taxon>CS clade</taxon>
        <taxon>Chlamydomonadales</taxon>
        <taxon>Chlamydomonadaceae</taxon>
        <taxon>Chlamydomonas</taxon>
    </lineage>
</organism>
<dbReference type="SUPFAM" id="SSF75471">
    <property type="entry name" value="YhbY-like"/>
    <property type="match status" value="1"/>
</dbReference>
<feature type="compositionally biased region" description="Polar residues" evidence="3">
    <location>
        <begin position="207"/>
        <end position="222"/>
    </location>
</feature>
<feature type="region of interest" description="Disordered" evidence="3">
    <location>
        <begin position="203"/>
        <end position="222"/>
    </location>
</feature>
<comment type="caution">
    <text evidence="5">The sequence shown here is derived from an EMBL/GenBank/DDBJ whole genome shotgun (WGS) entry which is preliminary data.</text>
</comment>
<dbReference type="PROSITE" id="PS51295">
    <property type="entry name" value="CRM"/>
    <property type="match status" value="1"/>
</dbReference>